<dbReference type="AlphaFoldDB" id="A0A2T8HL58"/>
<dbReference type="Gene3D" id="2.40.160.50">
    <property type="entry name" value="membrane protein fhac: a member of the omp85/tpsb transporter family"/>
    <property type="match status" value="1"/>
</dbReference>
<comment type="subcellular location">
    <subcellularLocation>
        <location evidence="1">Membrane</location>
    </subcellularLocation>
</comment>
<protein>
    <submittedName>
        <fullName evidence="4">Polymerase</fullName>
    </submittedName>
</protein>
<dbReference type="GO" id="GO:0019867">
    <property type="term" value="C:outer membrane"/>
    <property type="evidence" value="ECO:0007669"/>
    <property type="project" value="InterPro"/>
</dbReference>
<evidence type="ECO:0000256" key="1">
    <source>
        <dbReference type="ARBA" id="ARBA00004370"/>
    </source>
</evidence>
<keyword evidence="5" id="KW-1185">Reference proteome</keyword>
<dbReference type="OrthoDB" id="9771071at2"/>
<reference evidence="4 5" key="1">
    <citation type="submission" date="2018-04" db="EMBL/GenBank/DDBJ databases">
        <title>Sphingobacterium cortibacter sp. nov.</title>
        <authorList>
            <person name="Li Y."/>
        </authorList>
    </citation>
    <scope>NUCLEOTIDE SEQUENCE [LARGE SCALE GENOMIC DNA]</scope>
    <source>
        <strain evidence="4 5">2c-3</strain>
    </source>
</reference>
<evidence type="ECO:0000313" key="5">
    <source>
        <dbReference type="Proteomes" id="UP000245627"/>
    </source>
</evidence>
<feature type="domain" description="Bacterial surface antigen (D15)" evidence="3">
    <location>
        <begin position="111"/>
        <end position="385"/>
    </location>
</feature>
<sequence length="385" mass="44488">MKCNLQQVFLLTIFSITPFLSQAQVEDVGLIKRTFNKFFSPQLTDTTRASSFFVLPALGYAQETGLEFGLASSYNFYMDRSDRNSRTSTITLMGTATTEKQKNIKLNTDIWTRNNDYHILSEIRYRDWPFNFYGIGNTTQHANEEFLGHRLFRARIDVERKILPSIYAGLNVNFENFQFESTDPTGIFQREQFSGKAGGKHLILGTSALYDSRDYTTYTTRGWYGRVKYGYAPNFFSGENFNGHQLETDFRHYQPINNKLTIAAQLDYRGTYGSDVPFYVLNELGGDNMMRGYYLGRYRDKNFVAAQVEARYRFHPRLGITAFAGSGSTFSNQQNIRMIPSYGAGLRYFFNLEHRTTIRFDYAIGEKRPGEQRQKGFYLSLSEAF</sequence>
<dbReference type="Proteomes" id="UP000245627">
    <property type="component" value="Unassembled WGS sequence"/>
</dbReference>
<evidence type="ECO:0000259" key="3">
    <source>
        <dbReference type="Pfam" id="PF01103"/>
    </source>
</evidence>
<keyword evidence="2" id="KW-0472">Membrane</keyword>
<evidence type="ECO:0000313" key="4">
    <source>
        <dbReference type="EMBL" id="PVH26181.1"/>
    </source>
</evidence>
<name>A0A2T8HL58_9SPHI</name>
<dbReference type="InterPro" id="IPR000184">
    <property type="entry name" value="Bac_surfAg_D15"/>
</dbReference>
<proteinExistence type="predicted"/>
<comment type="caution">
    <text evidence="4">The sequence shown here is derived from an EMBL/GenBank/DDBJ whole genome shotgun (WGS) entry which is preliminary data.</text>
</comment>
<organism evidence="4 5">
    <name type="scientific">Sphingobacterium corticibacter</name>
    <dbReference type="NCBI Taxonomy" id="2171749"/>
    <lineage>
        <taxon>Bacteria</taxon>
        <taxon>Pseudomonadati</taxon>
        <taxon>Bacteroidota</taxon>
        <taxon>Sphingobacteriia</taxon>
        <taxon>Sphingobacteriales</taxon>
        <taxon>Sphingobacteriaceae</taxon>
        <taxon>Sphingobacterium</taxon>
    </lineage>
</organism>
<dbReference type="Pfam" id="PF01103">
    <property type="entry name" value="Omp85"/>
    <property type="match status" value="1"/>
</dbReference>
<dbReference type="EMBL" id="QDKG01000001">
    <property type="protein sequence ID" value="PVH26181.1"/>
    <property type="molecule type" value="Genomic_DNA"/>
</dbReference>
<gene>
    <name evidence="4" type="ORF">DC487_00710</name>
</gene>
<accession>A0A2T8HL58</accession>
<evidence type="ECO:0000256" key="2">
    <source>
        <dbReference type="ARBA" id="ARBA00023136"/>
    </source>
</evidence>